<organism evidence="2 3">
    <name type="scientific">Lactobacillus amylovorus subsp. animalium DSM 16698</name>
    <dbReference type="NCBI Taxonomy" id="695563"/>
    <lineage>
        <taxon>Bacteria</taxon>
        <taxon>Bacillati</taxon>
        <taxon>Bacillota</taxon>
        <taxon>Bacilli</taxon>
        <taxon>Lactobacillales</taxon>
        <taxon>Lactobacillaceae</taxon>
        <taxon>Lactobacillus</taxon>
        <taxon>Lactobacillus amylovorus subsp. animalium</taxon>
    </lineage>
</organism>
<gene>
    <name evidence="2" type="ORF">IV44_GL000424</name>
</gene>
<comment type="caution">
    <text evidence="2">The sequence shown here is derived from an EMBL/GenBank/DDBJ whole genome shotgun (WGS) entry which is preliminary data.</text>
</comment>
<sequence length="107" mass="12348">MDIHDYVELIALAFWAISVVSVGILSHVHFKNKRLERLRIVTSDLMKSYINMYDQENLSDEKKINRVGNAVVDGLQAKGFKLNEQEVQDIFAEVAKQMNDLHETQDK</sequence>
<accession>A0A0R2KRI5</accession>
<name>A0A0R2KRI5_LACAM</name>
<keyword evidence="1" id="KW-0812">Transmembrane</keyword>
<dbReference type="PATRIC" id="fig|695563.3.peg.475"/>
<reference evidence="2 3" key="1">
    <citation type="journal article" date="2015" name="Genome Announc.">
        <title>Expanding the biotechnology potential of lactobacilli through comparative genomics of 213 strains and associated genera.</title>
        <authorList>
            <person name="Sun Z."/>
            <person name="Harris H.M."/>
            <person name="McCann A."/>
            <person name="Guo C."/>
            <person name="Argimon S."/>
            <person name="Zhang W."/>
            <person name="Yang X."/>
            <person name="Jeffery I.B."/>
            <person name="Cooney J.C."/>
            <person name="Kagawa T.F."/>
            <person name="Liu W."/>
            <person name="Song Y."/>
            <person name="Salvetti E."/>
            <person name="Wrobel A."/>
            <person name="Rasinkangas P."/>
            <person name="Parkhill J."/>
            <person name="Rea M.C."/>
            <person name="O'Sullivan O."/>
            <person name="Ritari J."/>
            <person name="Douillard F.P."/>
            <person name="Paul Ross R."/>
            <person name="Yang R."/>
            <person name="Briner A.E."/>
            <person name="Felis G.E."/>
            <person name="de Vos W.M."/>
            <person name="Barrangou R."/>
            <person name="Klaenhammer T.R."/>
            <person name="Caufield P.W."/>
            <person name="Cui Y."/>
            <person name="Zhang H."/>
            <person name="O'Toole P.W."/>
        </authorList>
    </citation>
    <scope>NUCLEOTIDE SEQUENCE [LARGE SCALE GENOMIC DNA]</scope>
    <source>
        <strain evidence="2 3">DSM 16698</strain>
    </source>
</reference>
<keyword evidence="1" id="KW-0472">Membrane</keyword>
<evidence type="ECO:0000313" key="2">
    <source>
        <dbReference type="EMBL" id="KRN92064.1"/>
    </source>
</evidence>
<protein>
    <submittedName>
        <fullName evidence="2">Helveticin ORF 2</fullName>
    </submittedName>
</protein>
<keyword evidence="1" id="KW-1133">Transmembrane helix</keyword>
<dbReference type="EMBL" id="JQBQ01000017">
    <property type="protein sequence ID" value="KRN92064.1"/>
    <property type="molecule type" value="Genomic_DNA"/>
</dbReference>
<evidence type="ECO:0000313" key="3">
    <source>
        <dbReference type="Proteomes" id="UP000051529"/>
    </source>
</evidence>
<feature type="transmembrane region" description="Helical" evidence="1">
    <location>
        <begin position="6"/>
        <end position="30"/>
    </location>
</feature>
<dbReference type="Proteomes" id="UP000051529">
    <property type="component" value="Unassembled WGS sequence"/>
</dbReference>
<proteinExistence type="predicted"/>
<dbReference type="AlphaFoldDB" id="A0A0R2KRI5"/>
<dbReference type="RefSeq" id="WP_056985437.1">
    <property type="nucleotide sequence ID" value="NZ_JQBQ01000017.1"/>
</dbReference>
<evidence type="ECO:0000256" key="1">
    <source>
        <dbReference type="SAM" id="Phobius"/>
    </source>
</evidence>